<proteinExistence type="predicted"/>
<keyword evidence="3" id="KW-1185">Reference proteome</keyword>
<dbReference type="RefSeq" id="XP_007407142.1">
    <property type="nucleotide sequence ID" value="XM_007407080.1"/>
</dbReference>
<gene>
    <name evidence="2" type="ORF">MELLADRAFT_104099</name>
</gene>
<protein>
    <submittedName>
        <fullName evidence="2">Uncharacterized protein</fullName>
    </submittedName>
</protein>
<dbReference type="EMBL" id="GL883097">
    <property type="protein sequence ID" value="EGG09415.1"/>
    <property type="molecule type" value="Genomic_DNA"/>
</dbReference>
<reference evidence="3" key="1">
    <citation type="journal article" date="2011" name="Proc. Natl. Acad. Sci. U.S.A.">
        <title>Obligate biotrophy features unraveled by the genomic analysis of rust fungi.</title>
        <authorList>
            <person name="Duplessis S."/>
            <person name="Cuomo C.A."/>
            <person name="Lin Y.-C."/>
            <person name="Aerts A."/>
            <person name="Tisserant E."/>
            <person name="Veneault-Fourrey C."/>
            <person name="Joly D.L."/>
            <person name="Hacquard S."/>
            <person name="Amselem J."/>
            <person name="Cantarel B.L."/>
            <person name="Chiu R."/>
            <person name="Coutinho P.M."/>
            <person name="Feau N."/>
            <person name="Field M."/>
            <person name="Frey P."/>
            <person name="Gelhaye E."/>
            <person name="Goldberg J."/>
            <person name="Grabherr M.G."/>
            <person name="Kodira C.D."/>
            <person name="Kohler A."/>
            <person name="Kuees U."/>
            <person name="Lindquist E.A."/>
            <person name="Lucas S.M."/>
            <person name="Mago R."/>
            <person name="Mauceli E."/>
            <person name="Morin E."/>
            <person name="Murat C."/>
            <person name="Pangilinan J.L."/>
            <person name="Park R."/>
            <person name="Pearson M."/>
            <person name="Quesneville H."/>
            <person name="Rouhier N."/>
            <person name="Sakthikumar S."/>
            <person name="Salamov A.A."/>
            <person name="Schmutz J."/>
            <person name="Selles B."/>
            <person name="Shapiro H."/>
            <person name="Tanguay P."/>
            <person name="Tuskan G.A."/>
            <person name="Henrissat B."/>
            <person name="Van de Peer Y."/>
            <person name="Rouze P."/>
            <person name="Ellis J.G."/>
            <person name="Dodds P.N."/>
            <person name="Schein J.E."/>
            <person name="Zhong S."/>
            <person name="Hamelin R.C."/>
            <person name="Grigoriev I.V."/>
            <person name="Szabo L.J."/>
            <person name="Martin F."/>
        </authorList>
    </citation>
    <scope>NUCLEOTIDE SEQUENCE [LARGE SCALE GENOMIC DNA]</scope>
    <source>
        <strain evidence="3">98AG31 / pathotype 3-4-7</strain>
    </source>
</reference>
<evidence type="ECO:0000313" key="3">
    <source>
        <dbReference type="Proteomes" id="UP000001072"/>
    </source>
</evidence>
<feature type="region of interest" description="Disordered" evidence="1">
    <location>
        <begin position="169"/>
        <end position="330"/>
    </location>
</feature>
<dbReference type="InParanoid" id="F4RDJ8"/>
<feature type="compositionally biased region" description="Polar residues" evidence="1">
    <location>
        <begin position="54"/>
        <end position="63"/>
    </location>
</feature>
<dbReference type="GeneID" id="18922165"/>
<evidence type="ECO:0000313" key="2">
    <source>
        <dbReference type="EMBL" id="EGG09415.1"/>
    </source>
</evidence>
<accession>F4RDJ8</accession>
<feature type="compositionally biased region" description="Polar residues" evidence="1">
    <location>
        <begin position="249"/>
        <end position="260"/>
    </location>
</feature>
<sequence>MYHTSIVALNIDGGACGTLHLMMLNGVLRTGKLRNQQNGALHEAKLRRLRLKQGSENRSTPLQTGEVDTAGYLPTHTPAANCSRRRSLSTGDLRSNNLQSSSRGRTQEPGLQRRRSSSQTSRTSKVASSETSNSEIHQQTSSNLEDLRDSDAMDVDDFSENNYSIAMDWSRGTEGDDSASLNSFQSSSNVEQTKHTWPLESVSEEGSPHARSTRNFQKQPLVEEVQTKRGRPRRSQSQNNNTKRAKIYETSTSLGNTDPLPTSEETDAQASNQLMSPGISDHISPRESSEEPNLQRPNLRRSNRIRSQSLSTRVSSEVVGSPAKLQRKRSADDIDKTMMETFTRRGLFKAVLKGCPTFLRRVDAKIREELIQKLAEAPTTKWTAETNLDRDTYLIWLSYLNSESNHRYGTFSDDSSVLGGNPILTRAVQTTKILKIEGKNYTSNRVTRGCGNSAIEYHLKGKRHFGYIQYAFRAKLVPTVFLVVDQFTKLDASDSTRDCFSAHPRLQAATVYSKIECSVVVDIRNVSGHIIVLPNSPGLLGIAQETLGIVGLRNISSFNADTTSE</sequence>
<feature type="compositionally biased region" description="Polar residues" evidence="1">
    <location>
        <begin position="305"/>
        <end position="315"/>
    </location>
</feature>
<dbReference type="KEGG" id="mlr:MELLADRAFT_104099"/>
<feature type="compositionally biased region" description="Polar residues" evidence="1">
    <location>
        <begin position="88"/>
        <end position="104"/>
    </location>
</feature>
<name>F4RDJ8_MELLP</name>
<dbReference type="HOGENOM" id="CLU_035156_0_0_1"/>
<feature type="compositionally biased region" description="Low complexity" evidence="1">
    <location>
        <begin position="178"/>
        <end position="188"/>
    </location>
</feature>
<feature type="region of interest" description="Disordered" evidence="1">
    <location>
        <begin position="50"/>
        <end position="150"/>
    </location>
</feature>
<evidence type="ECO:0000256" key="1">
    <source>
        <dbReference type="SAM" id="MobiDB-lite"/>
    </source>
</evidence>
<feature type="compositionally biased region" description="Polar residues" evidence="1">
    <location>
        <begin position="125"/>
        <end position="144"/>
    </location>
</feature>
<dbReference type="AlphaFoldDB" id="F4RDJ8"/>
<dbReference type="VEuPathDB" id="FungiDB:MELLADRAFT_104099"/>
<organism evidence="3">
    <name type="scientific">Melampsora larici-populina (strain 98AG31 / pathotype 3-4-7)</name>
    <name type="common">Poplar leaf rust fungus</name>
    <dbReference type="NCBI Taxonomy" id="747676"/>
    <lineage>
        <taxon>Eukaryota</taxon>
        <taxon>Fungi</taxon>
        <taxon>Dikarya</taxon>
        <taxon>Basidiomycota</taxon>
        <taxon>Pucciniomycotina</taxon>
        <taxon>Pucciniomycetes</taxon>
        <taxon>Pucciniales</taxon>
        <taxon>Melampsoraceae</taxon>
        <taxon>Melampsora</taxon>
    </lineage>
</organism>
<dbReference type="Proteomes" id="UP000001072">
    <property type="component" value="Unassembled WGS sequence"/>
</dbReference>